<evidence type="ECO:0000256" key="1">
    <source>
        <dbReference type="SAM" id="MobiDB-lite"/>
    </source>
</evidence>
<dbReference type="Proteomes" id="UP000186758">
    <property type="component" value="Unassembled WGS sequence"/>
</dbReference>
<feature type="region of interest" description="Disordered" evidence="1">
    <location>
        <begin position="21"/>
        <end position="64"/>
    </location>
</feature>
<organism evidence="2 3">
    <name type="scientific">Faecalibaculum rodentium</name>
    <dbReference type="NCBI Taxonomy" id="1702221"/>
    <lineage>
        <taxon>Bacteria</taxon>
        <taxon>Bacillati</taxon>
        <taxon>Bacillota</taxon>
        <taxon>Erysipelotrichia</taxon>
        <taxon>Erysipelotrichales</taxon>
        <taxon>Erysipelotrichaceae</taxon>
        <taxon>Faecalibaculum</taxon>
    </lineage>
</organism>
<dbReference type="EMBL" id="MPJZ01000075">
    <property type="protein sequence ID" value="OLU44201.1"/>
    <property type="molecule type" value="Genomic_DNA"/>
</dbReference>
<evidence type="ECO:0000313" key="2">
    <source>
        <dbReference type="EMBL" id="OLU44201.1"/>
    </source>
</evidence>
<protein>
    <submittedName>
        <fullName evidence="2">Uncharacterized protein</fullName>
    </submittedName>
</protein>
<proteinExistence type="predicted"/>
<accession>A0A1Q9YIQ2</accession>
<feature type="compositionally biased region" description="Basic and acidic residues" evidence="1">
    <location>
        <begin position="54"/>
        <end position="64"/>
    </location>
</feature>
<evidence type="ECO:0000313" key="3">
    <source>
        <dbReference type="Proteomes" id="UP000186758"/>
    </source>
</evidence>
<sequence>MRLAAGWRDFRFCRLPSDKQADILQSDRSGSSQYSTNAGNGVSENSRSFSGRVHHPEENGMARS</sequence>
<gene>
    <name evidence="2" type="ORF">BO223_09205</name>
</gene>
<dbReference type="AlphaFoldDB" id="A0A1Q9YIQ2"/>
<name>A0A1Q9YIQ2_9FIRM</name>
<reference evidence="2 3" key="1">
    <citation type="submission" date="2016-11" db="EMBL/GenBank/DDBJ databases">
        <title>Description of two novel members of the family Erysipelotrichaceae: Ileibacterium lipovorans gen. nov., sp. nov. and Dubosiella newyorkensis, gen. nov., sp. nov.</title>
        <authorList>
            <person name="Cox L.M."/>
            <person name="Sohn J."/>
            <person name="Tyrrell K.L."/>
            <person name="Citron D.M."/>
            <person name="Lawson P.A."/>
            <person name="Patel N.B."/>
            <person name="Iizumi T."/>
            <person name="Perez-Perez G.I."/>
            <person name="Goldstein E.J."/>
            <person name="Blaser M.J."/>
        </authorList>
    </citation>
    <scope>NUCLEOTIDE SEQUENCE [LARGE SCALE GENOMIC DNA]</scope>
    <source>
        <strain evidence="2 3">NYU-BL-K8</strain>
    </source>
</reference>
<feature type="compositionally biased region" description="Polar residues" evidence="1">
    <location>
        <begin position="26"/>
        <end position="49"/>
    </location>
</feature>
<comment type="caution">
    <text evidence="2">The sequence shown here is derived from an EMBL/GenBank/DDBJ whole genome shotgun (WGS) entry which is preliminary data.</text>
</comment>